<dbReference type="PROSITE" id="PS51762">
    <property type="entry name" value="GH16_2"/>
    <property type="match status" value="1"/>
</dbReference>
<dbReference type="GO" id="GO:0005975">
    <property type="term" value="P:carbohydrate metabolic process"/>
    <property type="evidence" value="ECO:0007669"/>
    <property type="project" value="InterPro"/>
</dbReference>
<protein>
    <recommendedName>
        <fullName evidence="1">GH16 domain-containing protein</fullName>
    </recommendedName>
</protein>
<evidence type="ECO:0000313" key="2">
    <source>
        <dbReference type="EMBL" id="GFJ86807.1"/>
    </source>
</evidence>
<dbReference type="CDD" id="cd00413">
    <property type="entry name" value="Glyco_hydrolase_16"/>
    <property type="match status" value="1"/>
</dbReference>
<comment type="caution">
    <text evidence="2">The sequence shown here is derived from an EMBL/GenBank/DDBJ whole genome shotgun (WGS) entry which is preliminary data.</text>
</comment>
<keyword evidence="3" id="KW-1185">Reference proteome</keyword>
<dbReference type="SUPFAM" id="SSF49899">
    <property type="entry name" value="Concanavalin A-like lectins/glucanases"/>
    <property type="match status" value="1"/>
</dbReference>
<evidence type="ECO:0000313" key="3">
    <source>
        <dbReference type="Proteomes" id="UP000482960"/>
    </source>
</evidence>
<reference evidence="2 3" key="2">
    <citation type="submission" date="2020-03" db="EMBL/GenBank/DDBJ databases">
        <authorList>
            <person name="Ichikawa N."/>
            <person name="Kimura A."/>
            <person name="Kitahashi Y."/>
            <person name="Uohara A."/>
        </authorList>
    </citation>
    <scope>NUCLEOTIDE SEQUENCE [LARGE SCALE GENOMIC DNA]</scope>
    <source>
        <strain evidence="2 3">NBRC 108638</strain>
    </source>
</reference>
<dbReference type="GO" id="GO:0004553">
    <property type="term" value="F:hydrolase activity, hydrolyzing O-glycosyl compounds"/>
    <property type="evidence" value="ECO:0007669"/>
    <property type="project" value="InterPro"/>
</dbReference>
<dbReference type="Proteomes" id="UP000482960">
    <property type="component" value="Unassembled WGS sequence"/>
</dbReference>
<gene>
    <name evidence="2" type="ORF">Prum_004490</name>
</gene>
<name>A0A6V8KYA0_9ACTN</name>
<dbReference type="AlphaFoldDB" id="A0A6V8KYA0"/>
<dbReference type="InterPro" id="IPR013320">
    <property type="entry name" value="ConA-like_dom_sf"/>
</dbReference>
<sequence length="271" mass="30215">MPSYAHDLTGLSRATRYAHAVRFRDDFDGDDLDLSVWIPHYLPQWSSRAESAATYAVADSELRLSIPSGQGLWCPAEHEGPLRVSAVQSGVFSGDVGSTVGQQPFRDGLRVREAQPTRWGWTPHHGVLQVRARMELTARSMASVWMVGIEDEPQRCGEICLFEVFGDAIDRAGAAVGMGVHPFRDPALRDDFAAPRLPIDVTDFHAYTADWRPGRVDFFVDEDHVRTVEQAPDYPMQMMIGVFDFPARPGAAAHADHVPLFVLDHVHQLDR</sequence>
<feature type="domain" description="GH16" evidence="1">
    <location>
        <begin position="6"/>
        <end position="266"/>
    </location>
</feature>
<organism evidence="2 3">
    <name type="scientific">Phytohabitans rumicis</name>
    <dbReference type="NCBI Taxonomy" id="1076125"/>
    <lineage>
        <taxon>Bacteria</taxon>
        <taxon>Bacillati</taxon>
        <taxon>Actinomycetota</taxon>
        <taxon>Actinomycetes</taxon>
        <taxon>Micromonosporales</taxon>
        <taxon>Micromonosporaceae</taxon>
    </lineage>
</organism>
<proteinExistence type="predicted"/>
<dbReference type="Gene3D" id="2.60.120.200">
    <property type="match status" value="1"/>
</dbReference>
<dbReference type="EMBL" id="BLPG01000001">
    <property type="protein sequence ID" value="GFJ86807.1"/>
    <property type="molecule type" value="Genomic_DNA"/>
</dbReference>
<reference evidence="2 3" key="1">
    <citation type="submission" date="2020-03" db="EMBL/GenBank/DDBJ databases">
        <title>Whole genome shotgun sequence of Phytohabitans rumicis NBRC 108638.</title>
        <authorList>
            <person name="Komaki H."/>
            <person name="Tamura T."/>
        </authorList>
    </citation>
    <scope>NUCLEOTIDE SEQUENCE [LARGE SCALE GENOMIC DNA]</scope>
    <source>
        <strain evidence="2 3">NBRC 108638</strain>
    </source>
</reference>
<dbReference type="InterPro" id="IPR000757">
    <property type="entry name" value="Beta-glucanase-like"/>
</dbReference>
<evidence type="ECO:0000259" key="1">
    <source>
        <dbReference type="PROSITE" id="PS51762"/>
    </source>
</evidence>
<dbReference type="Pfam" id="PF00722">
    <property type="entry name" value="Glyco_hydro_16"/>
    <property type="match status" value="1"/>
</dbReference>
<accession>A0A6V8KYA0</accession>